<proteinExistence type="predicted"/>
<organism evidence="2 3">
    <name type="scientific">Bacillus weihaiensis</name>
    <dbReference type="NCBI Taxonomy" id="1547283"/>
    <lineage>
        <taxon>Bacteria</taxon>
        <taxon>Bacillati</taxon>
        <taxon>Bacillota</taxon>
        <taxon>Bacilli</taxon>
        <taxon>Bacillales</taxon>
        <taxon>Bacillaceae</taxon>
        <taxon>Bacillus</taxon>
    </lineage>
</organism>
<evidence type="ECO:0000256" key="1">
    <source>
        <dbReference type="SAM" id="Coils"/>
    </source>
</evidence>
<dbReference type="RefSeq" id="WP_072578580.1">
    <property type="nucleotide sequence ID" value="NZ_CP016020.1"/>
</dbReference>
<dbReference type="OrthoDB" id="2872086at2"/>
<gene>
    <name evidence="2" type="ORF">A9C19_02895</name>
</gene>
<dbReference type="STRING" id="1547283.A9C19_02895"/>
<dbReference type="Proteomes" id="UP000181936">
    <property type="component" value="Chromosome"/>
</dbReference>
<keyword evidence="3" id="KW-1185">Reference proteome</keyword>
<sequence>MSKKQNETHELFSMLKQLGFTIEHKLNQYIQNSLDHKEVAVMANSTGKVVSQLVKAIHEYVEEMSVQLNFPTKKDVGRLGKLIVQSEDKLDHLEDELHEVIDLLHGLKKTLVEKLPTHCETKHSKKRHEHKTNVSLGCIHEELIKPLEKLEGSIKRRVIKCSKKLLEKKKKNPVFDLKKDLYREVMKPPGQVDFKELNQKLLLLLEEKRKRKK</sequence>
<evidence type="ECO:0000313" key="2">
    <source>
        <dbReference type="EMBL" id="APH03790.1"/>
    </source>
</evidence>
<keyword evidence="1" id="KW-0175">Coiled coil</keyword>
<dbReference type="AlphaFoldDB" id="A0A1L3MN62"/>
<dbReference type="EMBL" id="CP016020">
    <property type="protein sequence ID" value="APH03790.1"/>
    <property type="molecule type" value="Genomic_DNA"/>
</dbReference>
<accession>A0A1L3MN62</accession>
<dbReference type="KEGG" id="bwh:A9C19_02895"/>
<protein>
    <submittedName>
        <fullName evidence="2">Uncharacterized protein</fullName>
    </submittedName>
</protein>
<reference evidence="2 3" key="1">
    <citation type="journal article" date="2016" name="Sci. Rep.">
        <title>Complete genome sequence and transcriptomic analysis of a novel marine strain Bacillus weihaiensis reveals the mechanism of brown algae degradation.</title>
        <authorList>
            <person name="Zhu Y."/>
            <person name="Chen P."/>
            <person name="Bao Y."/>
            <person name="Men Y."/>
            <person name="Zeng Y."/>
            <person name="Yang J."/>
            <person name="Sun J."/>
            <person name="Sun Y."/>
        </authorList>
    </citation>
    <scope>NUCLEOTIDE SEQUENCE [LARGE SCALE GENOMIC DNA]</scope>
    <source>
        <strain evidence="2 3">Alg07</strain>
    </source>
</reference>
<feature type="coiled-coil region" evidence="1">
    <location>
        <begin position="83"/>
        <end position="110"/>
    </location>
</feature>
<name>A0A1L3MN62_9BACI</name>
<evidence type="ECO:0000313" key="3">
    <source>
        <dbReference type="Proteomes" id="UP000181936"/>
    </source>
</evidence>